<dbReference type="GO" id="GO:0003677">
    <property type="term" value="F:DNA binding"/>
    <property type="evidence" value="ECO:0007669"/>
    <property type="project" value="InterPro"/>
</dbReference>
<evidence type="ECO:0000256" key="1">
    <source>
        <dbReference type="SAM" id="MobiDB-lite"/>
    </source>
</evidence>
<dbReference type="RefSeq" id="WP_131809079.1">
    <property type="nucleotide sequence ID" value="NZ_BCSZ01000035.1"/>
</dbReference>
<reference evidence="2 3" key="1">
    <citation type="journal article" date="2016" name="Genome Announc.">
        <title>Draft Genome Sequences of Five Rapidly Growing Mycobacterium Species, M. thermoresistibile, M. fortuitum subsp. acetamidolyticum, M. canariasense, M. brisbanense, and M. novocastrense.</title>
        <authorList>
            <person name="Katahira K."/>
            <person name="Ogura Y."/>
            <person name="Gotoh Y."/>
            <person name="Hayashi T."/>
        </authorList>
    </citation>
    <scope>NUCLEOTIDE SEQUENCE [LARGE SCALE GENOMIC DNA]</scope>
    <source>
        <strain evidence="2 3">JCM6368</strain>
    </source>
</reference>
<evidence type="ECO:0000313" key="3">
    <source>
        <dbReference type="Proteomes" id="UP000069705"/>
    </source>
</evidence>
<dbReference type="EMBL" id="BCSZ01000035">
    <property type="protein sequence ID" value="GAT03787.1"/>
    <property type="molecule type" value="Genomic_DNA"/>
</dbReference>
<sequence length="745" mass="81731">MTSGITSEADTANGGDLEPIDWDSVQAGPVVTNPLRLKYPDLPMSMFSDDSWSLRPMGVTPGSLQNLHWIPGPRDQKTPIPEVLIPAFKRVFWLFINRRAPAAFLGVSNTREWPAPSTIATRFHALRHFGAFLGEHEITRFCEIDAELLDSYATKLIAGETRKSITATGTHLGYVAAISYLHNYLPTADHMIQPTWSNKNLDHRRSRGADNSKEIIHPDTFAPLLWWSQQMLKCAPDVLAAVRWLNTAGSRPQPKQGSKESLDAVGAIVSSYGGVLPAGGDGYAAGVYLAAHSGGRCNGKDFRQWQKVRGGTYSTDSSLSQPIPVAVTCAIEGRPWLPFIDFRDVGKLHRAVLAAGAVLICACSGMRGDECAKLPRGALRIVPRPDGATSYRIDGRIYKGVSDKNRRQDPNGKEWVWATIKPGADAAATLDRLAEASESDLLIHFPHSRRHPDPRNPASACTDLVKPEVTTANLTRWISEFIEFANELCTSLGLHEAHRIAPDPAGNVTLDRFRRSVAWHIVNQPEGLLAAGVQFGHMKSTTTDGYASTITSGMAATMDQERTRALYTTLQNHANSAKTGMRASGPAAKRLGNALNRFTAAQFPGTYADMTRKDERRLRNDPDMVVRENPGHTCLCLADPMKPETMACSQENDGEPNRNDCKTYCGNRVYTDATVAADIAEAVQLRTKLDNVNPILASRIRGRIEHLEAHIAEHDSTALPLRQIMTLEEAKAESALAEKSKRRDT</sequence>
<comment type="caution">
    <text evidence="2">The sequence shown here is derived from an EMBL/GenBank/DDBJ whole genome shotgun (WGS) entry which is preliminary data.</text>
</comment>
<dbReference type="GO" id="GO:0015074">
    <property type="term" value="P:DNA integration"/>
    <property type="evidence" value="ECO:0007669"/>
    <property type="project" value="InterPro"/>
</dbReference>
<protein>
    <recommendedName>
        <fullName evidence="4">Integrase</fullName>
    </recommendedName>
</protein>
<proteinExistence type="predicted"/>
<evidence type="ECO:0000313" key="2">
    <source>
        <dbReference type="EMBL" id="GAT03787.1"/>
    </source>
</evidence>
<dbReference type="InterPro" id="IPR013762">
    <property type="entry name" value="Integrase-like_cat_sf"/>
</dbReference>
<dbReference type="GO" id="GO:0006310">
    <property type="term" value="P:DNA recombination"/>
    <property type="evidence" value="ECO:0007669"/>
    <property type="project" value="InterPro"/>
</dbReference>
<feature type="compositionally biased region" description="Polar residues" evidence="1">
    <location>
        <begin position="1"/>
        <end position="10"/>
    </location>
</feature>
<accession>A0A100WT22</accession>
<dbReference type="Gene3D" id="1.10.443.10">
    <property type="entry name" value="Intergrase catalytic core"/>
    <property type="match status" value="1"/>
</dbReference>
<gene>
    <name evidence="2" type="ORF">RMCFA_3899</name>
</gene>
<reference evidence="3" key="2">
    <citation type="submission" date="2016-02" db="EMBL/GenBank/DDBJ databases">
        <title>Draft genome sequence of five rapidly growing Mycobacterium species.</title>
        <authorList>
            <person name="Katahira K."/>
            <person name="Gotou Y."/>
            <person name="Iida K."/>
            <person name="Ogura Y."/>
            <person name="Hayashi T."/>
        </authorList>
    </citation>
    <scope>NUCLEOTIDE SEQUENCE [LARGE SCALE GENOMIC DNA]</scope>
    <source>
        <strain evidence="3">JCM6368</strain>
    </source>
</reference>
<organism evidence="2 3">
    <name type="scientific">Mycolicibacterium fortuitum subsp. acetamidolyticum</name>
    <dbReference type="NCBI Taxonomy" id="144550"/>
    <lineage>
        <taxon>Bacteria</taxon>
        <taxon>Bacillati</taxon>
        <taxon>Actinomycetota</taxon>
        <taxon>Actinomycetes</taxon>
        <taxon>Mycobacteriales</taxon>
        <taxon>Mycobacteriaceae</taxon>
        <taxon>Mycolicibacterium</taxon>
    </lineage>
</organism>
<dbReference type="Proteomes" id="UP000069705">
    <property type="component" value="Unassembled WGS sequence"/>
</dbReference>
<name>A0A100WT22_MYCFO</name>
<evidence type="ECO:0008006" key="4">
    <source>
        <dbReference type="Google" id="ProtNLM"/>
    </source>
</evidence>
<feature type="region of interest" description="Disordered" evidence="1">
    <location>
        <begin position="1"/>
        <end position="22"/>
    </location>
</feature>
<dbReference type="AlphaFoldDB" id="A0A100WT22"/>